<evidence type="ECO:0000256" key="2">
    <source>
        <dbReference type="ARBA" id="ARBA00023008"/>
    </source>
</evidence>
<dbReference type="Gene3D" id="1.10.1280.10">
    <property type="entry name" value="Di-copper center containing domain from catechol oxidase"/>
    <property type="match status" value="1"/>
</dbReference>
<accession>A0A2S5KMK1</accession>
<organism evidence="4 5">
    <name type="scientific">Proteobacteria bacterium 228</name>
    <dbReference type="NCBI Taxonomy" id="2083153"/>
    <lineage>
        <taxon>Bacteria</taxon>
        <taxon>Pseudomonadati</taxon>
        <taxon>Pseudomonadota</taxon>
    </lineage>
</organism>
<dbReference type="GO" id="GO:0016491">
    <property type="term" value="F:oxidoreductase activity"/>
    <property type="evidence" value="ECO:0007669"/>
    <property type="project" value="InterPro"/>
</dbReference>
<reference evidence="4 5" key="1">
    <citation type="submission" date="2018-02" db="EMBL/GenBank/DDBJ databases">
        <title>novel marine gammaproteobacteria from coastal saline agro ecosystem.</title>
        <authorList>
            <person name="Krishnan R."/>
            <person name="Ramesh Kumar N."/>
        </authorList>
    </citation>
    <scope>NUCLEOTIDE SEQUENCE [LARGE SCALE GENOMIC DNA]</scope>
    <source>
        <strain evidence="4 5">228</strain>
    </source>
</reference>
<dbReference type="PRINTS" id="PR00092">
    <property type="entry name" value="TYROSINASE"/>
</dbReference>
<dbReference type="PANTHER" id="PTHR11474">
    <property type="entry name" value="TYROSINASE FAMILY MEMBER"/>
    <property type="match status" value="1"/>
</dbReference>
<gene>
    <name evidence="4" type="ORF">C4K68_17865</name>
</gene>
<protein>
    <recommendedName>
        <fullName evidence="3">Tyrosinase copper-binding domain-containing protein</fullName>
    </recommendedName>
</protein>
<evidence type="ECO:0000313" key="5">
    <source>
        <dbReference type="Proteomes" id="UP000238196"/>
    </source>
</evidence>
<keyword evidence="1" id="KW-0479">Metal-binding</keyword>
<name>A0A2S5KMK1_9PROT</name>
<dbReference type="PROSITE" id="PS00498">
    <property type="entry name" value="TYROSINASE_2"/>
    <property type="match status" value="1"/>
</dbReference>
<dbReference type="Proteomes" id="UP000238196">
    <property type="component" value="Unassembled WGS sequence"/>
</dbReference>
<dbReference type="GO" id="GO:0046872">
    <property type="term" value="F:metal ion binding"/>
    <property type="evidence" value="ECO:0007669"/>
    <property type="project" value="UniProtKB-KW"/>
</dbReference>
<dbReference type="EMBL" id="PRLP01000058">
    <property type="protein sequence ID" value="PPC76041.1"/>
    <property type="molecule type" value="Genomic_DNA"/>
</dbReference>
<comment type="caution">
    <text evidence="4">The sequence shown here is derived from an EMBL/GenBank/DDBJ whole genome shotgun (WGS) entry which is preliminary data.</text>
</comment>
<dbReference type="InterPro" id="IPR050316">
    <property type="entry name" value="Tyrosinase/Hemocyanin"/>
</dbReference>
<evidence type="ECO:0000313" key="4">
    <source>
        <dbReference type="EMBL" id="PPC76041.1"/>
    </source>
</evidence>
<dbReference type="OrthoDB" id="2874181at2"/>
<dbReference type="SUPFAM" id="SSF48056">
    <property type="entry name" value="Di-copper centre-containing domain"/>
    <property type="match status" value="1"/>
</dbReference>
<evidence type="ECO:0000256" key="1">
    <source>
        <dbReference type="ARBA" id="ARBA00022723"/>
    </source>
</evidence>
<sequence>MSGAESSALIRSANRNVRVRKSLYRLTDSELNDLRNAFEGLYAVSADGGNNDERGYQWIAGVHGLPIPFYCQHGNLNFPTWHRAYIYEFELRLQDQVAGVMLPYWDWTSAEAIASGLPKAVTDQTYVDLKTGESKPNPLYAAFSQVTGTMTQRSPSPSSALEQLKLQVELALRQKTYDRFSPALENPHGGLHVWVGGDMASVPTAAYDPIFWMHHCNVDRQWFEWQRQNGDSTVPQAQLDFVCAPFTYTGEQTLDTKFFGYTYVDAEAFVEINQETMPRTDTGNELSFQIPFHTTPFKHAFLELQGVAKTEDSYKVNIYLGDGSDSSGADSPDPSAGFASTLYLFGHGQCAGGKGHCQYANHQQPFDRRPESHLKPYNTYVDITEALKRYKVEDDKVRVTLKVYDCDANATHTREVKMRGASIVTHE</sequence>
<feature type="domain" description="Tyrosinase copper-binding" evidence="3">
    <location>
        <begin position="208"/>
        <end position="219"/>
    </location>
</feature>
<keyword evidence="2" id="KW-0186">Copper</keyword>
<dbReference type="PANTHER" id="PTHR11474:SF76">
    <property type="entry name" value="SHKT DOMAIN-CONTAINING PROTEIN"/>
    <property type="match status" value="1"/>
</dbReference>
<evidence type="ECO:0000259" key="3">
    <source>
        <dbReference type="PROSITE" id="PS00498"/>
    </source>
</evidence>
<dbReference type="AlphaFoldDB" id="A0A2S5KMK1"/>
<proteinExistence type="predicted"/>
<dbReference type="InterPro" id="IPR002227">
    <property type="entry name" value="Tyrosinase_Cu-bd"/>
</dbReference>
<dbReference type="Pfam" id="PF00264">
    <property type="entry name" value="Tyrosinase"/>
    <property type="match status" value="1"/>
</dbReference>
<dbReference type="InterPro" id="IPR008922">
    <property type="entry name" value="Di-copper_centre_dom_sf"/>
</dbReference>